<protein>
    <submittedName>
        <fullName evidence="1">Uncharacterized protein</fullName>
    </submittedName>
</protein>
<sequence>MSTAAQHCIAIIPEDVHLAQFQHQVKEFLSMNHRLKGRIHILSTSNLAGPLGCQLSVQVIVQQHKQYVYEDALCSTKEICIFKEMSDVHLRCFLKILKSCCLKLNILHCLMCEIGESVVDELLGEMIDPRIVGTLGLHVVDGSRCYVTQALDLSCQSSNYEDSMNAKAGARSITLTVDGGSSSTSIEAYLSWPQQVTVHTQDKCSVIYVAANRTLDPGSRRLLPNASSFPSPSAAGGNGLHLICEPELVLFLWLLASLLAVVKRKCENLMQGRNLLHALVLLKVARVDRPPFYRRSVLIGSVNRSVDRRDLFTCALLPQCALSDDEHLIARLSLRKPTSFVHRNQQLRNPRRRDRVIE</sequence>
<dbReference type="EMBL" id="CM047580">
    <property type="protein sequence ID" value="KAI9921972.1"/>
    <property type="molecule type" value="Genomic_DNA"/>
</dbReference>
<comment type="caution">
    <text evidence="1">The sequence shown here is derived from an EMBL/GenBank/DDBJ whole genome shotgun (WGS) entry which is preliminary data.</text>
</comment>
<accession>A0ACC0WUB1</accession>
<gene>
    <name evidence="1" type="ORF">PsorP6_001624</name>
</gene>
<reference evidence="1 2" key="1">
    <citation type="journal article" date="2022" name="bioRxiv">
        <title>The genome of the oomycete Peronosclerospora sorghi, a cosmopolitan pathogen of maize and sorghum, is inflated with dispersed pseudogenes.</title>
        <authorList>
            <person name="Fletcher K."/>
            <person name="Martin F."/>
            <person name="Isakeit T."/>
            <person name="Cavanaugh K."/>
            <person name="Magill C."/>
            <person name="Michelmore R."/>
        </authorList>
    </citation>
    <scope>NUCLEOTIDE SEQUENCE [LARGE SCALE GENOMIC DNA]</scope>
    <source>
        <strain evidence="1">P6</strain>
    </source>
</reference>
<evidence type="ECO:0000313" key="2">
    <source>
        <dbReference type="Proteomes" id="UP001163321"/>
    </source>
</evidence>
<organism evidence="1 2">
    <name type="scientific">Peronosclerospora sorghi</name>
    <dbReference type="NCBI Taxonomy" id="230839"/>
    <lineage>
        <taxon>Eukaryota</taxon>
        <taxon>Sar</taxon>
        <taxon>Stramenopiles</taxon>
        <taxon>Oomycota</taxon>
        <taxon>Peronosporomycetes</taxon>
        <taxon>Peronosporales</taxon>
        <taxon>Peronosporaceae</taxon>
        <taxon>Peronosclerospora</taxon>
    </lineage>
</organism>
<dbReference type="Proteomes" id="UP001163321">
    <property type="component" value="Chromosome 1"/>
</dbReference>
<keyword evidence="2" id="KW-1185">Reference proteome</keyword>
<evidence type="ECO:0000313" key="1">
    <source>
        <dbReference type="EMBL" id="KAI9921972.1"/>
    </source>
</evidence>
<proteinExistence type="predicted"/>
<name>A0ACC0WUB1_9STRA</name>